<dbReference type="GO" id="GO:0005765">
    <property type="term" value="C:lysosomal membrane"/>
    <property type="evidence" value="ECO:0007669"/>
    <property type="project" value="InterPro"/>
</dbReference>
<feature type="transmembrane region" description="Helical" evidence="5">
    <location>
        <begin position="430"/>
        <end position="448"/>
    </location>
</feature>
<dbReference type="FunFam" id="1.10.287.70:FF:000062">
    <property type="entry name" value="Two pore calcium channel protein 1"/>
    <property type="match status" value="1"/>
</dbReference>
<dbReference type="InterPro" id="IPR027359">
    <property type="entry name" value="Volt_channel_dom_sf"/>
</dbReference>
<dbReference type="Proteomes" id="UP001347796">
    <property type="component" value="Unassembled WGS sequence"/>
</dbReference>
<evidence type="ECO:0000256" key="3">
    <source>
        <dbReference type="ARBA" id="ARBA00022989"/>
    </source>
</evidence>
<feature type="transmembrane region" description="Helical" evidence="5">
    <location>
        <begin position="550"/>
        <end position="572"/>
    </location>
</feature>
<accession>A0AAN8Q8Y6</accession>
<gene>
    <name evidence="7" type="ORF">SNE40_003733</name>
</gene>
<keyword evidence="3 5" id="KW-1133">Transmembrane helix</keyword>
<evidence type="ECO:0000256" key="5">
    <source>
        <dbReference type="SAM" id="Phobius"/>
    </source>
</evidence>
<comment type="caution">
    <text evidence="7">The sequence shown here is derived from an EMBL/GenBank/DDBJ whole genome shotgun (WGS) entry which is preliminary data.</text>
</comment>
<dbReference type="SUPFAM" id="SSF81324">
    <property type="entry name" value="Voltage-gated potassium channels"/>
    <property type="match status" value="2"/>
</dbReference>
<dbReference type="Gene3D" id="1.20.120.350">
    <property type="entry name" value="Voltage-gated potassium channels. Chain C"/>
    <property type="match status" value="1"/>
</dbReference>
<dbReference type="SUPFAM" id="SSF47473">
    <property type="entry name" value="EF-hand"/>
    <property type="match status" value="1"/>
</dbReference>
<feature type="transmembrane region" description="Helical" evidence="5">
    <location>
        <begin position="220"/>
        <end position="242"/>
    </location>
</feature>
<feature type="transmembrane region" description="Helical" evidence="5">
    <location>
        <begin position="283"/>
        <end position="308"/>
    </location>
</feature>
<dbReference type="EMBL" id="JAZGQO010000002">
    <property type="protein sequence ID" value="KAK6192227.1"/>
    <property type="molecule type" value="Genomic_DNA"/>
</dbReference>
<evidence type="ECO:0000313" key="7">
    <source>
        <dbReference type="EMBL" id="KAK6192227.1"/>
    </source>
</evidence>
<evidence type="ECO:0000256" key="1">
    <source>
        <dbReference type="ARBA" id="ARBA00004141"/>
    </source>
</evidence>
<dbReference type="GO" id="GO:0022832">
    <property type="term" value="F:voltage-gated channel activity"/>
    <property type="evidence" value="ECO:0007669"/>
    <property type="project" value="InterPro"/>
</dbReference>
<dbReference type="EMBL" id="JAZGQO010000002">
    <property type="protein sequence ID" value="KAK6192226.1"/>
    <property type="molecule type" value="Genomic_DNA"/>
</dbReference>
<reference evidence="7 8" key="1">
    <citation type="submission" date="2024-01" db="EMBL/GenBank/DDBJ databases">
        <title>The genome of the rayed Mediterranean limpet Patella caerulea (Linnaeus, 1758).</title>
        <authorList>
            <person name="Anh-Thu Weber A."/>
            <person name="Halstead-Nussloch G."/>
        </authorList>
    </citation>
    <scope>NUCLEOTIDE SEQUENCE [LARGE SCALE GENOMIC DNA]</scope>
    <source>
        <strain evidence="7">AATW-2023a</strain>
        <tissue evidence="7">Whole specimen</tissue>
    </source>
</reference>
<dbReference type="GO" id="GO:0005216">
    <property type="term" value="F:monoatomic ion channel activity"/>
    <property type="evidence" value="ECO:0007669"/>
    <property type="project" value="InterPro"/>
</dbReference>
<keyword evidence="8" id="KW-1185">Reference proteome</keyword>
<feature type="transmembrane region" description="Helical" evidence="5">
    <location>
        <begin position="468"/>
        <end position="487"/>
    </location>
</feature>
<sequence length="801" mass="94477">MEVDDDRSPRASSINANDIDFDTVNQSRTERQTLRENSTELLVEEIRERSRQTQWQLNYQEAAIYLEEGENNDKFDTHPRDQSALPAYEVAHNRWFHLLDLIAAILVLLVAICERPAIEYFSLPVGIHASLEMLGLLILSLELGIRFKWVGWRAFFKHKRTVIKSCTILFMLIESIVVLVRQTSHFRVTRALRPLFLIHTYYCRGVRRITRQILQSLPPILDMIILLLFFMLIFSIFGYYLFSRNKDDMYFSTLEKSFVNLFILLTTANFPDVMMPSYNQSKFYSIFFIVYLSLELYFLMNLLLAVVYDTFSNLEKTKFQKLLIHKRIGCQHAFKLLVSDQNQHQLHMKHFMGMMKKYHPSKSRRDCYLVFKCLNTSNTGWLSLEEFYGIYDVAGVSWKLKNEDRIWSSSFKHPFNVIFKAFNTLVRFKWFDYVIYLVIGANFLWILIETIRLSAKSVNLANYDFTASWASIVFVCIYSVEVIIKILGKGPMEYFTLGWDVFDFLVTVLSVIGVLGERFENSFYYVIVLRPFRLLRLFKVKKRYRDVLGTLFVLFSKLTSLAIVTILVYYFFAIIGMEMFLNVDLKNCCKNTSVEDFYAYDNNSIFHGYYYLNNFENILASGVTLFELTVVNNWFIIMEGYAVRVSQWTRVYFMLFYIVMMVVMNIIVAFVLESFLFRIQYRRQMKLDDMDDDSVYRVEVSLSEEEVDMCEKPFSILSGHLIQLQAQADQPEPYVYKGERSRTKDDFSIKMYGDEVKTWLLEMEKERTSIIESMKGLRTRQRPNSLNLEQNGVSEQLEVNC</sequence>
<protein>
    <recommendedName>
        <fullName evidence="6">Ion transport domain-containing protein</fullName>
    </recommendedName>
</protein>
<evidence type="ECO:0000313" key="8">
    <source>
        <dbReference type="Proteomes" id="UP001347796"/>
    </source>
</evidence>
<feature type="transmembrane region" description="Helical" evidence="5">
    <location>
        <begin position="120"/>
        <end position="141"/>
    </location>
</feature>
<dbReference type="PANTHER" id="PTHR46474">
    <property type="entry name" value="TWO PORE CALCIUM CHANNEL PROTEIN 1"/>
    <property type="match status" value="1"/>
</dbReference>
<keyword evidence="2 5" id="KW-0812">Transmembrane</keyword>
<comment type="subcellular location">
    <subcellularLocation>
        <location evidence="1">Membrane</location>
        <topology evidence="1">Multi-pass membrane protein</topology>
    </subcellularLocation>
</comment>
<feature type="transmembrane region" description="Helical" evidence="5">
    <location>
        <begin position="95"/>
        <end position="113"/>
    </location>
</feature>
<feature type="transmembrane region" description="Helical" evidence="5">
    <location>
        <begin position="494"/>
        <end position="516"/>
    </location>
</feature>
<evidence type="ECO:0000259" key="6">
    <source>
        <dbReference type="Pfam" id="PF00520"/>
    </source>
</evidence>
<dbReference type="Gene3D" id="1.10.287.70">
    <property type="match status" value="2"/>
</dbReference>
<organism evidence="7 8">
    <name type="scientific">Patella caerulea</name>
    <name type="common">Rayed Mediterranean limpet</name>
    <dbReference type="NCBI Taxonomy" id="87958"/>
    <lineage>
        <taxon>Eukaryota</taxon>
        <taxon>Metazoa</taxon>
        <taxon>Spiralia</taxon>
        <taxon>Lophotrochozoa</taxon>
        <taxon>Mollusca</taxon>
        <taxon>Gastropoda</taxon>
        <taxon>Patellogastropoda</taxon>
        <taxon>Patelloidea</taxon>
        <taxon>Patellidae</taxon>
        <taxon>Patella</taxon>
    </lineage>
</organism>
<dbReference type="FunFam" id="1.10.287.70:FF:000439">
    <property type="entry name" value="Uncharacterized protein"/>
    <property type="match status" value="1"/>
</dbReference>
<keyword evidence="4 5" id="KW-0472">Membrane</keyword>
<evidence type="ECO:0000256" key="2">
    <source>
        <dbReference type="ARBA" id="ARBA00022692"/>
    </source>
</evidence>
<dbReference type="InterPro" id="IPR005821">
    <property type="entry name" value="Ion_trans_dom"/>
</dbReference>
<dbReference type="GO" id="GO:0010008">
    <property type="term" value="C:endosome membrane"/>
    <property type="evidence" value="ECO:0007669"/>
    <property type="project" value="TreeGrafter"/>
</dbReference>
<name>A0AAN8Q8Y6_PATCE</name>
<dbReference type="PANTHER" id="PTHR46474:SF1">
    <property type="entry name" value="TWO PORE CHANNEL PROTEIN 1"/>
    <property type="match status" value="1"/>
</dbReference>
<dbReference type="InterPro" id="IPR011992">
    <property type="entry name" value="EF-hand-dom_pair"/>
</dbReference>
<proteinExistence type="predicted"/>
<feature type="domain" description="Ion transport" evidence="6">
    <location>
        <begin position="429"/>
        <end position="675"/>
    </location>
</feature>
<dbReference type="AlphaFoldDB" id="A0AAN8Q8Y6"/>
<dbReference type="Pfam" id="PF00520">
    <property type="entry name" value="Ion_trans"/>
    <property type="match status" value="2"/>
</dbReference>
<feature type="domain" description="Ion transport" evidence="6">
    <location>
        <begin position="94"/>
        <end position="317"/>
    </location>
</feature>
<evidence type="ECO:0000256" key="4">
    <source>
        <dbReference type="ARBA" id="ARBA00023136"/>
    </source>
</evidence>
<dbReference type="InterPro" id="IPR028801">
    <property type="entry name" value="TPC1_animal"/>
</dbReference>
<feature type="transmembrane region" description="Helical" evidence="5">
    <location>
        <begin position="161"/>
        <end position="180"/>
    </location>
</feature>
<feature type="transmembrane region" description="Helical" evidence="5">
    <location>
        <begin position="651"/>
        <end position="677"/>
    </location>
</feature>